<proteinExistence type="predicted"/>
<evidence type="ECO:0000313" key="1">
    <source>
        <dbReference type="EMBL" id="KAK3603359.1"/>
    </source>
</evidence>
<keyword evidence="2" id="KW-1185">Reference proteome</keyword>
<name>A0AAE0W6Z2_9BIVA</name>
<comment type="caution">
    <text evidence="1">The sequence shown here is derived from an EMBL/GenBank/DDBJ whole genome shotgun (WGS) entry which is preliminary data.</text>
</comment>
<reference evidence="1" key="3">
    <citation type="submission" date="2023-05" db="EMBL/GenBank/DDBJ databases">
        <authorList>
            <person name="Smith C.H."/>
        </authorList>
    </citation>
    <scope>NUCLEOTIDE SEQUENCE</scope>
    <source>
        <strain evidence="1">CHS0354</strain>
        <tissue evidence="1">Mantle</tissue>
    </source>
</reference>
<dbReference type="Proteomes" id="UP001195483">
    <property type="component" value="Unassembled WGS sequence"/>
</dbReference>
<protein>
    <submittedName>
        <fullName evidence="1">Uncharacterized protein</fullName>
    </submittedName>
</protein>
<dbReference type="EMBL" id="JAEAOA010001549">
    <property type="protein sequence ID" value="KAK3603359.1"/>
    <property type="molecule type" value="Genomic_DNA"/>
</dbReference>
<reference evidence="1" key="1">
    <citation type="journal article" date="2021" name="Genome Biol. Evol.">
        <title>A High-Quality Reference Genome for a Parasitic Bivalve with Doubly Uniparental Inheritance (Bivalvia: Unionida).</title>
        <authorList>
            <person name="Smith C.H."/>
        </authorList>
    </citation>
    <scope>NUCLEOTIDE SEQUENCE</scope>
    <source>
        <strain evidence="1">CHS0354</strain>
    </source>
</reference>
<evidence type="ECO:0000313" key="2">
    <source>
        <dbReference type="Proteomes" id="UP001195483"/>
    </source>
</evidence>
<dbReference type="AlphaFoldDB" id="A0AAE0W6Z2"/>
<sequence>MLLSVFSVPIPLLPKYDHVSCFPFDKNYLSMVDFTLFTPHILLIVEQYIMKMSCHAFKKKSFLNLQNAISARQCNKSIYPGEAISCLKKFYPLYTNTKWT</sequence>
<accession>A0AAE0W6Z2</accession>
<gene>
    <name evidence="1" type="ORF">CHS0354_025965</name>
</gene>
<organism evidence="1 2">
    <name type="scientific">Potamilus streckersoni</name>
    <dbReference type="NCBI Taxonomy" id="2493646"/>
    <lineage>
        <taxon>Eukaryota</taxon>
        <taxon>Metazoa</taxon>
        <taxon>Spiralia</taxon>
        <taxon>Lophotrochozoa</taxon>
        <taxon>Mollusca</taxon>
        <taxon>Bivalvia</taxon>
        <taxon>Autobranchia</taxon>
        <taxon>Heteroconchia</taxon>
        <taxon>Palaeoheterodonta</taxon>
        <taxon>Unionida</taxon>
        <taxon>Unionoidea</taxon>
        <taxon>Unionidae</taxon>
        <taxon>Ambleminae</taxon>
        <taxon>Lampsilini</taxon>
        <taxon>Potamilus</taxon>
    </lineage>
</organism>
<reference evidence="1" key="2">
    <citation type="journal article" date="2021" name="Genome Biol. Evol.">
        <title>Developing a high-quality reference genome for a parasitic bivalve with doubly uniparental inheritance (Bivalvia: Unionida).</title>
        <authorList>
            <person name="Smith C.H."/>
        </authorList>
    </citation>
    <scope>NUCLEOTIDE SEQUENCE</scope>
    <source>
        <strain evidence="1">CHS0354</strain>
        <tissue evidence="1">Mantle</tissue>
    </source>
</reference>